<keyword evidence="2" id="KW-0239">DNA-directed DNA polymerase</keyword>
<comment type="caution">
    <text evidence="5">The sequence shown here is derived from an EMBL/GenBank/DDBJ whole genome shotgun (WGS) entry which is preliminary data.</text>
</comment>
<dbReference type="Proteomes" id="UP000824250">
    <property type="component" value="Unassembled WGS sequence"/>
</dbReference>
<keyword evidence="2" id="KW-0515">Mutator protein</keyword>
<dbReference type="GO" id="GO:0042276">
    <property type="term" value="P:error-prone translesion synthesis"/>
    <property type="evidence" value="ECO:0007669"/>
    <property type="project" value="TreeGrafter"/>
</dbReference>
<dbReference type="InterPro" id="IPR043128">
    <property type="entry name" value="Rev_trsase/Diguanyl_cyclase"/>
</dbReference>
<dbReference type="EC" id="2.7.7.7" evidence="2"/>
<dbReference type="InterPro" id="IPR017961">
    <property type="entry name" value="DNA_pol_Y-fam_little_finger"/>
</dbReference>
<feature type="region of interest" description="Disordered" evidence="3">
    <location>
        <begin position="236"/>
        <end position="257"/>
    </location>
</feature>
<dbReference type="Gene3D" id="3.30.70.270">
    <property type="match status" value="1"/>
</dbReference>
<keyword evidence="2" id="KW-0548">Nucleotidyltransferase</keyword>
<feature type="active site" evidence="2">
    <location>
        <position position="113"/>
    </location>
</feature>
<feature type="binding site" evidence="2">
    <location>
        <position position="9"/>
    </location>
    <ligand>
        <name>Mg(2+)</name>
        <dbReference type="ChEBI" id="CHEBI:18420"/>
    </ligand>
</feature>
<comment type="catalytic activity">
    <reaction evidence="2">
        <text>DNA(n) + a 2'-deoxyribonucleoside 5'-triphosphate = DNA(n+1) + diphosphate</text>
        <dbReference type="Rhea" id="RHEA:22508"/>
        <dbReference type="Rhea" id="RHEA-COMP:17339"/>
        <dbReference type="Rhea" id="RHEA-COMP:17340"/>
        <dbReference type="ChEBI" id="CHEBI:33019"/>
        <dbReference type="ChEBI" id="CHEBI:61560"/>
        <dbReference type="ChEBI" id="CHEBI:173112"/>
        <dbReference type="EC" id="2.7.7.7"/>
    </reaction>
</comment>
<accession>A0A9D1A2Q1</accession>
<dbReference type="AlphaFoldDB" id="A0A9D1A2Q1"/>
<dbReference type="Gene3D" id="3.40.1170.60">
    <property type="match status" value="1"/>
</dbReference>
<dbReference type="Gene3D" id="1.10.150.20">
    <property type="entry name" value="5' to 3' exonuclease, C-terminal subdomain"/>
    <property type="match status" value="1"/>
</dbReference>
<dbReference type="PANTHER" id="PTHR11076">
    <property type="entry name" value="DNA REPAIR POLYMERASE UMUC / TRANSFERASE FAMILY MEMBER"/>
    <property type="match status" value="1"/>
</dbReference>
<keyword evidence="2" id="KW-0479">Metal-binding</keyword>
<dbReference type="InterPro" id="IPR022880">
    <property type="entry name" value="DNApol_IV"/>
</dbReference>
<dbReference type="GO" id="GO:0006281">
    <property type="term" value="P:DNA repair"/>
    <property type="evidence" value="ECO:0007669"/>
    <property type="project" value="UniProtKB-UniRule"/>
</dbReference>
<feature type="domain" description="UmuC" evidence="4">
    <location>
        <begin position="5"/>
        <end position="191"/>
    </location>
</feature>
<dbReference type="InterPro" id="IPR043502">
    <property type="entry name" value="DNA/RNA_pol_sf"/>
</dbReference>
<dbReference type="GO" id="GO:0000287">
    <property type="term" value="F:magnesium ion binding"/>
    <property type="evidence" value="ECO:0007669"/>
    <property type="project" value="UniProtKB-UniRule"/>
</dbReference>
<dbReference type="SUPFAM" id="SSF100879">
    <property type="entry name" value="Lesion bypass DNA polymerase (Y-family), little finger domain"/>
    <property type="match status" value="1"/>
</dbReference>
<evidence type="ECO:0000256" key="3">
    <source>
        <dbReference type="SAM" id="MobiDB-lite"/>
    </source>
</evidence>
<dbReference type="CDD" id="cd03586">
    <property type="entry name" value="PolY_Pol_IV_kappa"/>
    <property type="match status" value="1"/>
</dbReference>
<reference evidence="5" key="2">
    <citation type="journal article" date="2021" name="PeerJ">
        <title>Extensive microbial diversity within the chicken gut microbiome revealed by metagenomics and culture.</title>
        <authorList>
            <person name="Gilroy R."/>
            <person name="Ravi A."/>
            <person name="Getino M."/>
            <person name="Pursley I."/>
            <person name="Horton D.L."/>
            <person name="Alikhan N.F."/>
            <person name="Baker D."/>
            <person name="Gharbi K."/>
            <person name="Hall N."/>
            <person name="Watson M."/>
            <person name="Adriaenssens E.M."/>
            <person name="Foster-Nyarko E."/>
            <person name="Jarju S."/>
            <person name="Secka A."/>
            <person name="Antonio M."/>
            <person name="Oren A."/>
            <person name="Chaudhuri R.R."/>
            <person name="La Ragione R."/>
            <person name="Hildebrand F."/>
            <person name="Pallen M.J."/>
        </authorList>
    </citation>
    <scope>NUCLEOTIDE SEQUENCE</scope>
    <source>
        <strain evidence="5">CHK180-2868</strain>
    </source>
</reference>
<dbReference type="GO" id="GO:0006261">
    <property type="term" value="P:DNA-templated DNA replication"/>
    <property type="evidence" value="ECO:0007669"/>
    <property type="project" value="UniProtKB-UniRule"/>
</dbReference>
<protein>
    <recommendedName>
        <fullName evidence="2">DNA polymerase IV</fullName>
        <shortName evidence="2">Pol IV</shortName>
        <ecNumber evidence="2">2.7.7.7</ecNumber>
    </recommendedName>
</protein>
<evidence type="ECO:0000256" key="1">
    <source>
        <dbReference type="ARBA" id="ARBA00010945"/>
    </source>
</evidence>
<proteinExistence type="inferred from homology"/>
<dbReference type="PANTHER" id="PTHR11076:SF33">
    <property type="entry name" value="DNA POLYMERASE KAPPA"/>
    <property type="match status" value="1"/>
</dbReference>
<evidence type="ECO:0000313" key="6">
    <source>
        <dbReference type="Proteomes" id="UP000824250"/>
    </source>
</evidence>
<dbReference type="InterPro" id="IPR036775">
    <property type="entry name" value="DNA_pol_Y-fam_lit_finger_sf"/>
</dbReference>
<dbReference type="GO" id="GO:0009432">
    <property type="term" value="P:SOS response"/>
    <property type="evidence" value="ECO:0007669"/>
    <property type="project" value="TreeGrafter"/>
</dbReference>
<evidence type="ECO:0000313" key="5">
    <source>
        <dbReference type="EMBL" id="HIR04445.1"/>
    </source>
</evidence>
<keyword evidence="2" id="KW-0460">Magnesium</keyword>
<dbReference type="PROSITE" id="PS50173">
    <property type="entry name" value="UMUC"/>
    <property type="match status" value="1"/>
</dbReference>
<keyword evidence="2" id="KW-0808">Transferase</keyword>
<name>A0A9D1A2Q1_9FIRM</name>
<keyword evidence="2" id="KW-0227">DNA damage</keyword>
<dbReference type="Gene3D" id="3.30.1490.100">
    <property type="entry name" value="DNA polymerase, Y-family, little finger domain"/>
    <property type="match status" value="1"/>
</dbReference>
<dbReference type="HAMAP" id="MF_01113">
    <property type="entry name" value="DNApol_IV"/>
    <property type="match status" value="1"/>
</dbReference>
<comment type="cofactor">
    <cofactor evidence="2">
        <name>Mg(2+)</name>
        <dbReference type="ChEBI" id="CHEBI:18420"/>
    </cofactor>
    <text evidence="2">Binds 2 magnesium ions per subunit.</text>
</comment>
<dbReference type="Pfam" id="PF00817">
    <property type="entry name" value="IMS"/>
    <property type="match status" value="1"/>
</dbReference>
<comment type="subcellular location">
    <subcellularLocation>
        <location evidence="2">Cytoplasm</location>
    </subcellularLocation>
</comment>
<dbReference type="EMBL" id="DVGC01000001">
    <property type="protein sequence ID" value="HIR04445.1"/>
    <property type="molecule type" value="Genomic_DNA"/>
</dbReference>
<dbReference type="GO" id="GO:0003887">
    <property type="term" value="F:DNA-directed DNA polymerase activity"/>
    <property type="evidence" value="ECO:0007669"/>
    <property type="project" value="UniProtKB-UniRule"/>
</dbReference>
<comment type="function">
    <text evidence="2">Poorly processive, error-prone DNA polymerase involved in untargeted mutagenesis. Copies undamaged DNA at stalled replication forks, which arise in vivo from mismatched or misaligned primer ends. These misaligned primers can be extended by PolIV. Exhibits no 3'-5' exonuclease (proofreading) activity. May be involved in translesional synthesis, in conjunction with the beta clamp from PolIII.</text>
</comment>
<organism evidence="5 6">
    <name type="scientific">Candidatus Copromonas faecavium</name>
    <name type="common">nom. illeg.</name>
    <dbReference type="NCBI Taxonomy" id="2840740"/>
    <lineage>
        <taxon>Bacteria</taxon>
        <taxon>Bacillati</taxon>
        <taxon>Bacillota</taxon>
        <taxon>Clostridia</taxon>
        <taxon>Lachnospirales</taxon>
        <taxon>Lachnospiraceae</taxon>
        <taxon>Candidatus Copromonas (nom. illeg.)</taxon>
    </lineage>
</organism>
<dbReference type="InterPro" id="IPR001126">
    <property type="entry name" value="UmuC"/>
</dbReference>
<comment type="subunit">
    <text evidence="2">Monomer.</text>
</comment>
<dbReference type="Pfam" id="PF11799">
    <property type="entry name" value="IMS_C"/>
    <property type="match status" value="1"/>
</dbReference>
<keyword evidence="2" id="KW-0234">DNA repair</keyword>
<keyword evidence="2" id="KW-0238">DNA-binding</keyword>
<sequence>MGRVIFHVDVNSAFLSWEAVYRLHHLGGTLDLRTIPSAVGGDQEKRHGIILAKSIPAKKYKIQTGEPVANAKEKCPELVLVPPNYELYQRSSRALLRILADYTDKIEQYSIDEAFMDMTGCSEQPEQTAGELKERVYRELGFTVNVGVSSNKLLAKMASDFQKPNLVHTLWPGEIQMKMWGLPVRELFSVGHASEKKLAALGVHTIGQLAETPDSVLYGCLKSHGLQIKRFANGLDDSPVAPAPPPNKGYGNSLTTPRDVTDRETARLFLLSLAETLSARLRADGAMIRTVEISLRDCHLKFSHRQRALETPTDLTVEIHEAACRCFEELWDGTPLRHLGIHTSGVTRTMERQLGLFDRLDYEKYRCAEAAVDRLRKRYGQDIIKRAVFVEAPGEKRVLADHMGGGISREKRRVDYTKEIIL</sequence>
<feature type="site" description="Substrate discrimination" evidence="2">
    <location>
        <position position="14"/>
    </location>
</feature>
<keyword evidence="2" id="KW-0963">Cytoplasm</keyword>
<reference evidence="5" key="1">
    <citation type="submission" date="2020-10" db="EMBL/GenBank/DDBJ databases">
        <authorList>
            <person name="Gilroy R."/>
        </authorList>
    </citation>
    <scope>NUCLEOTIDE SEQUENCE</scope>
    <source>
        <strain evidence="5">CHK180-2868</strain>
    </source>
</reference>
<comment type="similarity">
    <text evidence="1 2">Belongs to the DNA polymerase type-Y family.</text>
</comment>
<dbReference type="GO" id="GO:0005829">
    <property type="term" value="C:cytosol"/>
    <property type="evidence" value="ECO:0007669"/>
    <property type="project" value="TreeGrafter"/>
</dbReference>
<dbReference type="InterPro" id="IPR050116">
    <property type="entry name" value="DNA_polymerase-Y"/>
</dbReference>
<dbReference type="SUPFAM" id="SSF56672">
    <property type="entry name" value="DNA/RNA polymerases"/>
    <property type="match status" value="1"/>
</dbReference>
<gene>
    <name evidence="2" type="primary">dinB</name>
    <name evidence="5" type="ORF">IAB28_00520</name>
</gene>
<feature type="binding site" evidence="2">
    <location>
        <position position="112"/>
    </location>
    <ligand>
        <name>Mg(2+)</name>
        <dbReference type="ChEBI" id="CHEBI:18420"/>
    </ligand>
</feature>
<evidence type="ECO:0000259" key="4">
    <source>
        <dbReference type="PROSITE" id="PS50173"/>
    </source>
</evidence>
<evidence type="ECO:0000256" key="2">
    <source>
        <dbReference type="HAMAP-Rule" id="MF_01113"/>
    </source>
</evidence>
<dbReference type="GO" id="GO:0003684">
    <property type="term" value="F:damaged DNA binding"/>
    <property type="evidence" value="ECO:0007669"/>
    <property type="project" value="InterPro"/>
</dbReference>
<keyword evidence="2" id="KW-0235">DNA replication</keyword>